<keyword evidence="3" id="KW-1185">Reference proteome</keyword>
<dbReference type="AlphaFoldDB" id="A0A368NUN4"/>
<evidence type="ECO:0000313" key="3">
    <source>
        <dbReference type="Proteomes" id="UP000252558"/>
    </source>
</evidence>
<feature type="domain" description="DUF1266" evidence="1">
    <location>
        <begin position="59"/>
        <end position="230"/>
    </location>
</feature>
<dbReference type="RefSeq" id="WP_114336828.1">
    <property type="nucleotide sequence ID" value="NZ_QPID01000001.1"/>
</dbReference>
<proteinExistence type="predicted"/>
<dbReference type="Pfam" id="PF06889">
    <property type="entry name" value="DUF1266"/>
    <property type="match status" value="1"/>
</dbReference>
<dbReference type="InterPro" id="IPR009677">
    <property type="entry name" value="DUF1266"/>
</dbReference>
<gene>
    <name evidence="2" type="ORF">DU002_02870</name>
</gene>
<name>A0A368NUN4_9GAMM</name>
<dbReference type="EMBL" id="QPID01000001">
    <property type="protein sequence ID" value="RCU52921.1"/>
    <property type="molecule type" value="Genomic_DNA"/>
</dbReference>
<reference evidence="2 3" key="1">
    <citation type="submission" date="2018-07" db="EMBL/GenBank/DDBJ databases">
        <title>Corallincola holothuriorum sp. nov., a new facultative anaerobe isolated from sea cucumber Apostichopus japonicus.</title>
        <authorList>
            <person name="Xia H."/>
        </authorList>
    </citation>
    <scope>NUCLEOTIDE SEQUENCE [LARGE SCALE GENOMIC DNA]</scope>
    <source>
        <strain evidence="2 3">C4</strain>
    </source>
</reference>
<protein>
    <submittedName>
        <fullName evidence="2">DUF1266 domain-containing protein</fullName>
    </submittedName>
</protein>
<dbReference type="Proteomes" id="UP000252558">
    <property type="component" value="Unassembled WGS sequence"/>
</dbReference>
<evidence type="ECO:0000313" key="2">
    <source>
        <dbReference type="EMBL" id="RCU52921.1"/>
    </source>
</evidence>
<accession>A0A368NUN4</accession>
<organism evidence="2 3">
    <name type="scientific">Corallincola holothuriorum</name>
    <dbReference type="NCBI Taxonomy" id="2282215"/>
    <lineage>
        <taxon>Bacteria</taxon>
        <taxon>Pseudomonadati</taxon>
        <taxon>Pseudomonadota</taxon>
        <taxon>Gammaproteobacteria</taxon>
        <taxon>Alteromonadales</taxon>
        <taxon>Psychromonadaceae</taxon>
        <taxon>Corallincola</taxon>
    </lineage>
</organism>
<evidence type="ECO:0000259" key="1">
    <source>
        <dbReference type="Pfam" id="PF06889"/>
    </source>
</evidence>
<sequence>MNKQQLDAGWTSEWLTPTQKTWLLSLCAHLCQQNGMNQYQTMALVEPENEKRCTSLRLMLERDYEVTSANELRDRINWLHSTQASKDFFAINQQFLLADKRDYMAVIDAESDTVWRNRKRLIEPHCWSLRDCGVKGFDIARIVFLVRSAYTVGMVSLEDAWRYLIDAGRVAQNLFASAEQFATSHLIGRLYWNKADLLPSPELDGAMETAFEHLNAILSDPSHPWCQLSWHSGL</sequence>
<comment type="caution">
    <text evidence="2">The sequence shown here is derived from an EMBL/GenBank/DDBJ whole genome shotgun (WGS) entry which is preliminary data.</text>
</comment>
<dbReference type="OrthoDB" id="6296634at2"/>